<name>A0A427TGJ4_9PSEU</name>
<feature type="region of interest" description="Disordered" evidence="1">
    <location>
        <begin position="67"/>
        <end position="92"/>
    </location>
</feature>
<dbReference type="AlphaFoldDB" id="A0A427TGJ4"/>
<gene>
    <name evidence="2" type="ORF">EIY87_10205</name>
</gene>
<dbReference type="Proteomes" id="UP000267081">
    <property type="component" value="Unassembled WGS sequence"/>
</dbReference>
<dbReference type="RefSeq" id="WP_125307411.1">
    <property type="nucleotide sequence ID" value="NZ_RSEC01000032.1"/>
</dbReference>
<protein>
    <submittedName>
        <fullName evidence="2">Uncharacterized protein</fullName>
    </submittedName>
</protein>
<organism evidence="2 3">
    <name type="scientific">Amycolatopsis eburnea</name>
    <dbReference type="NCBI Taxonomy" id="2267691"/>
    <lineage>
        <taxon>Bacteria</taxon>
        <taxon>Bacillati</taxon>
        <taxon>Actinomycetota</taxon>
        <taxon>Actinomycetes</taxon>
        <taxon>Pseudonocardiales</taxon>
        <taxon>Pseudonocardiaceae</taxon>
        <taxon>Amycolatopsis</taxon>
    </lineage>
</organism>
<reference evidence="2 3" key="1">
    <citation type="submission" date="2018-12" db="EMBL/GenBank/DDBJ databases">
        <title>Amycolatopsis eburnea sp. nov. actinomycete associate with arbuscular mycorrhiza fungal spore.</title>
        <authorList>
            <person name="Lumyong S."/>
            <person name="Chaiya L."/>
        </authorList>
    </citation>
    <scope>NUCLEOTIDE SEQUENCE [LARGE SCALE GENOMIC DNA]</scope>
    <source>
        <strain evidence="2 3">GLM-1</strain>
    </source>
</reference>
<proteinExistence type="predicted"/>
<sequence length="92" mass="8981">MNDLSFDALDALTGEVLPERAVLGVVSTPFNNAGESGGNTTVVTGGNHGATAISACQSTHSEGTPGLLGSVGLGSNNPSESVTCTPGAVSSY</sequence>
<evidence type="ECO:0000313" key="2">
    <source>
        <dbReference type="EMBL" id="RSD22164.1"/>
    </source>
</evidence>
<comment type="caution">
    <text evidence="2">The sequence shown here is derived from an EMBL/GenBank/DDBJ whole genome shotgun (WGS) entry which is preliminary data.</text>
</comment>
<dbReference type="EMBL" id="RSEC01000032">
    <property type="protein sequence ID" value="RSD22164.1"/>
    <property type="molecule type" value="Genomic_DNA"/>
</dbReference>
<evidence type="ECO:0000313" key="3">
    <source>
        <dbReference type="Proteomes" id="UP000267081"/>
    </source>
</evidence>
<keyword evidence="3" id="KW-1185">Reference proteome</keyword>
<feature type="compositionally biased region" description="Polar residues" evidence="1">
    <location>
        <begin position="80"/>
        <end position="92"/>
    </location>
</feature>
<dbReference type="OrthoDB" id="3629624at2"/>
<accession>A0A427TGJ4</accession>
<evidence type="ECO:0000256" key="1">
    <source>
        <dbReference type="SAM" id="MobiDB-lite"/>
    </source>
</evidence>
<feature type="compositionally biased region" description="Low complexity" evidence="1">
    <location>
        <begin position="67"/>
        <end position="79"/>
    </location>
</feature>